<protein>
    <submittedName>
        <fullName evidence="1">Uncharacterized protein</fullName>
    </submittedName>
</protein>
<sequence length="101" mass="11237">MNRLFMVSLTDVFQFFLQRIAEFGQPGLLRSVMGEILIKLLLLLQLDFESSTHASTHVGALSFRMTSRSVNQPFPTVVFGFNPFASNTRSPAQVPAPLPLP</sequence>
<dbReference type="Proteomes" id="UP000306196">
    <property type="component" value="Unassembled WGS sequence"/>
</dbReference>
<evidence type="ECO:0000313" key="1">
    <source>
        <dbReference type="EMBL" id="TLD71131.1"/>
    </source>
</evidence>
<evidence type="ECO:0000313" key="2">
    <source>
        <dbReference type="Proteomes" id="UP000306196"/>
    </source>
</evidence>
<keyword evidence="2" id="KW-1185">Reference proteome</keyword>
<dbReference type="AlphaFoldDB" id="A0A5R8KFX4"/>
<dbReference type="RefSeq" id="WP_138085959.1">
    <property type="nucleotide sequence ID" value="NZ_VAUV01000006.1"/>
</dbReference>
<comment type="caution">
    <text evidence="1">The sequence shown here is derived from an EMBL/GenBank/DDBJ whole genome shotgun (WGS) entry which is preliminary data.</text>
</comment>
<reference evidence="1 2" key="1">
    <citation type="submission" date="2019-05" db="EMBL/GenBank/DDBJ databases">
        <title>Verrucobacter flavum gen. nov., sp. nov. a new member of the family Verrucomicrobiaceae.</title>
        <authorList>
            <person name="Szuroczki S."/>
            <person name="Abbaszade G."/>
            <person name="Szabo A."/>
            <person name="Felfoldi T."/>
            <person name="Schumann P."/>
            <person name="Boka K."/>
            <person name="Keki Z."/>
            <person name="Toumi M."/>
            <person name="Toth E."/>
        </authorList>
    </citation>
    <scope>NUCLEOTIDE SEQUENCE [LARGE SCALE GENOMIC DNA]</scope>
    <source>
        <strain evidence="1 2">MG-N-17</strain>
    </source>
</reference>
<dbReference type="EMBL" id="VAUV01000006">
    <property type="protein sequence ID" value="TLD71131.1"/>
    <property type="molecule type" value="Genomic_DNA"/>
</dbReference>
<gene>
    <name evidence="1" type="ORF">FEM03_09465</name>
</gene>
<accession>A0A5R8KFX4</accession>
<name>A0A5R8KFX4_9BACT</name>
<proteinExistence type="predicted"/>
<organism evidence="1 2">
    <name type="scientific">Phragmitibacter flavus</name>
    <dbReference type="NCBI Taxonomy" id="2576071"/>
    <lineage>
        <taxon>Bacteria</taxon>
        <taxon>Pseudomonadati</taxon>
        <taxon>Verrucomicrobiota</taxon>
        <taxon>Verrucomicrobiia</taxon>
        <taxon>Verrucomicrobiales</taxon>
        <taxon>Verrucomicrobiaceae</taxon>
        <taxon>Phragmitibacter</taxon>
    </lineage>
</organism>